<evidence type="ECO:0000313" key="10">
    <source>
        <dbReference type="Proteomes" id="UP000274822"/>
    </source>
</evidence>
<dbReference type="Proteomes" id="UP000274822">
    <property type="component" value="Unassembled WGS sequence"/>
</dbReference>
<evidence type="ECO:0000256" key="4">
    <source>
        <dbReference type="ARBA" id="ARBA00022898"/>
    </source>
</evidence>
<sequence>MSTPLHVDTPLLHSAPLTRKIGSNVWLKLENLQPTGSFKIRGIGHLCSKAVEAQGSDVHFICSSGGNAGLAVAYAGRQLDIPVTIVVPKTTTEPMRERIELEGADVVIHGDVGTWCLIAINDRCGTKPILLPESWSGQPRRRTSLSIYALFLLSTRTVPFKFINLSWYTSVYVPPFDHHDIWDGHASMIHEIKQQLDDNPPDAVICVVGGGGLLNGVIMGLQDHCFMHIIIKFCPRYNSRAFLSFLNSYPILIPFDSLPPVVPVIAVETHGSNSFQSSVVAGKLVTLDCISTIATSLGARTVSAKSLELSLVHPVVPFAVSDAMAADAVCSFADDHRFLVESACGAGLSVCYTGVLRDILPQLHEHSNVVVIVCGGSNVSVDVVASYRKRYANPPIIVRSGSEVFLKLGDGGLSSMDMNLGEMGATIATTSPGTPTATRTTAIMTTSPGTPTATLATATLAITTATTSFVNDKGVEVEAAAEVAAVAATVAIDIQVEGTEGTNVVGTNVEGNVEGTNVEGTNVVGTNVEGTNVVEMNVIGANVVGTSAEAEIGEKDGREERTEDKVDVKMEEQT</sequence>
<dbReference type="InterPro" id="IPR000634">
    <property type="entry name" value="Ser/Thr_deHydtase_PyrdxlP-BS"/>
</dbReference>
<dbReference type="EMBL" id="RBNJ01008417">
    <property type="protein sequence ID" value="RUS27424.1"/>
    <property type="molecule type" value="Genomic_DNA"/>
</dbReference>
<dbReference type="PROSITE" id="PS00165">
    <property type="entry name" value="DEHYDRATASE_SER_THR"/>
    <property type="match status" value="1"/>
</dbReference>
<dbReference type="GO" id="GO:0009097">
    <property type="term" value="P:isoleucine biosynthetic process"/>
    <property type="evidence" value="ECO:0007669"/>
    <property type="project" value="TreeGrafter"/>
</dbReference>
<accession>A0A433QCG7</accession>
<evidence type="ECO:0000256" key="1">
    <source>
        <dbReference type="ARBA" id="ARBA00001933"/>
    </source>
</evidence>
<dbReference type="GO" id="GO:0003941">
    <property type="term" value="F:L-serine ammonia-lyase activity"/>
    <property type="evidence" value="ECO:0007669"/>
    <property type="project" value="UniProtKB-EC"/>
</dbReference>
<dbReference type="Pfam" id="PF00291">
    <property type="entry name" value="PALP"/>
    <property type="match status" value="1"/>
</dbReference>
<feature type="compositionally biased region" description="Basic and acidic residues" evidence="7">
    <location>
        <begin position="552"/>
        <end position="574"/>
    </location>
</feature>
<gene>
    <name evidence="9" type="ORF">BC938DRAFT_483266</name>
</gene>
<dbReference type="SUPFAM" id="SSF53686">
    <property type="entry name" value="Tryptophan synthase beta subunit-like PLP-dependent enzymes"/>
    <property type="match status" value="1"/>
</dbReference>
<evidence type="ECO:0000313" key="9">
    <source>
        <dbReference type="EMBL" id="RUS27424.1"/>
    </source>
</evidence>
<dbReference type="InterPro" id="IPR050147">
    <property type="entry name" value="Ser/Thr_Dehydratase"/>
</dbReference>
<dbReference type="InterPro" id="IPR036052">
    <property type="entry name" value="TrpB-like_PALP_sf"/>
</dbReference>
<dbReference type="GO" id="GO:0006565">
    <property type="term" value="P:L-serine catabolic process"/>
    <property type="evidence" value="ECO:0007669"/>
    <property type="project" value="TreeGrafter"/>
</dbReference>
<dbReference type="GO" id="GO:0006567">
    <property type="term" value="P:L-threonine catabolic process"/>
    <property type="evidence" value="ECO:0007669"/>
    <property type="project" value="TreeGrafter"/>
</dbReference>
<feature type="region of interest" description="Disordered" evidence="7">
    <location>
        <begin position="551"/>
        <end position="574"/>
    </location>
</feature>
<dbReference type="InterPro" id="IPR001926">
    <property type="entry name" value="TrpB-like_PALP"/>
</dbReference>
<keyword evidence="5" id="KW-0456">Lyase</keyword>
<reference evidence="9 10" key="1">
    <citation type="journal article" date="2018" name="New Phytol.">
        <title>Phylogenomics of Endogonaceae and evolution of mycorrhizas within Mucoromycota.</title>
        <authorList>
            <person name="Chang Y."/>
            <person name="Desiro A."/>
            <person name="Na H."/>
            <person name="Sandor L."/>
            <person name="Lipzen A."/>
            <person name="Clum A."/>
            <person name="Barry K."/>
            <person name="Grigoriev I.V."/>
            <person name="Martin F.M."/>
            <person name="Stajich J.E."/>
            <person name="Smith M.E."/>
            <person name="Bonito G."/>
            <person name="Spatafora J.W."/>
        </authorList>
    </citation>
    <scope>NUCLEOTIDE SEQUENCE [LARGE SCALE GENOMIC DNA]</scope>
    <source>
        <strain evidence="9 10">AD002</strain>
    </source>
</reference>
<keyword evidence="10" id="KW-1185">Reference proteome</keyword>
<proteinExistence type="inferred from homology"/>
<dbReference type="PANTHER" id="PTHR48078">
    <property type="entry name" value="THREONINE DEHYDRATASE, MITOCHONDRIAL-RELATED"/>
    <property type="match status" value="1"/>
</dbReference>
<evidence type="ECO:0000256" key="5">
    <source>
        <dbReference type="ARBA" id="ARBA00023239"/>
    </source>
</evidence>
<comment type="catalytic activity">
    <reaction evidence="6">
        <text>L-serine = pyruvate + NH4(+)</text>
        <dbReference type="Rhea" id="RHEA:19169"/>
        <dbReference type="ChEBI" id="CHEBI:15361"/>
        <dbReference type="ChEBI" id="CHEBI:28938"/>
        <dbReference type="ChEBI" id="CHEBI:33384"/>
        <dbReference type="EC" id="4.3.1.17"/>
    </reaction>
</comment>
<evidence type="ECO:0000256" key="7">
    <source>
        <dbReference type="SAM" id="MobiDB-lite"/>
    </source>
</evidence>
<dbReference type="EC" id="4.3.1.17" evidence="3"/>
<name>A0A433QCG7_9FUNG</name>
<comment type="caution">
    <text evidence="9">The sequence shown here is derived from an EMBL/GenBank/DDBJ whole genome shotgun (WGS) entry which is preliminary data.</text>
</comment>
<evidence type="ECO:0000256" key="3">
    <source>
        <dbReference type="ARBA" id="ARBA00012093"/>
    </source>
</evidence>
<dbReference type="PANTHER" id="PTHR48078:SF2">
    <property type="entry name" value="CATABOLIC L-SERINE_THREONINE DEHYDRATASE"/>
    <property type="match status" value="1"/>
</dbReference>
<dbReference type="GO" id="GO:0030170">
    <property type="term" value="F:pyridoxal phosphate binding"/>
    <property type="evidence" value="ECO:0007669"/>
    <property type="project" value="InterPro"/>
</dbReference>
<organism evidence="9 10">
    <name type="scientific">Jimgerdemannia flammicorona</name>
    <dbReference type="NCBI Taxonomy" id="994334"/>
    <lineage>
        <taxon>Eukaryota</taxon>
        <taxon>Fungi</taxon>
        <taxon>Fungi incertae sedis</taxon>
        <taxon>Mucoromycota</taxon>
        <taxon>Mucoromycotina</taxon>
        <taxon>Endogonomycetes</taxon>
        <taxon>Endogonales</taxon>
        <taxon>Endogonaceae</taxon>
        <taxon>Jimgerdemannia</taxon>
    </lineage>
</organism>
<feature type="domain" description="Tryptophan synthase beta chain-like PALP" evidence="8">
    <location>
        <begin position="5"/>
        <end position="375"/>
    </location>
</feature>
<protein>
    <recommendedName>
        <fullName evidence="3">L-serine ammonia-lyase</fullName>
        <ecNumber evidence="3">4.3.1.17</ecNumber>
    </recommendedName>
</protein>
<evidence type="ECO:0000256" key="6">
    <source>
        <dbReference type="ARBA" id="ARBA00049406"/>
    </source>
</evidence>
<comment type="cofactor">
    <cofactor evidence="1">
        <name>pyridoxal 5'-phosphate</name>
        <dbReference type="ChEBI" id="CHEBI:597326"/>
    </cofactor>
</comment>
<dbReference type="GO" id="GO:0004794">
    <property type="term" value="F:threonine deaminase activity"/>
    <property type="evidence" value="ECO:0007669"/>
    <property type="project" value="TreeGrafter"/>
</dbReference>
<keyword evidence="4" id="KW-0663">Pyridoxal phosphate</keyword>
<dbReference type="Gene3D" id="3.40.50.1100">
    <property type="match status" value="3"/>
</dbReference>
<evidence type="ECO:0000259" key="8">
    <source>
        <dbReference type="Pfam" id="PF00291"/>
    </source>
</evidence>
<evidence type="ECO:0000256" key="2">
    <source>
        <dbReference type="ARBA" id="ARBA00010869"/>
    </source>
</evidence>
<comment type="similarity">
    <text evidence="2">Belongs to the serine/threonine dehydratase family.</text>
</comment>
<dbReference type="AlphaFoldDB" id="A0A433QCG7"/>